<gene>
    <name evidence="2" type="ORF">PQR62_04120</name>
</gene>
<comment type="caution">
    <text evidence="2">The sequence shown here is derived from an EMBL/GenBank/DDBJ whole genome shotgun (WGS) entry which is preliminary data.</text>
</comment>
<dbReference type="Proteomes" id="UP001629246">
    <property type="component" value="Unassembled WGS sequence"/>
</dbReference>
<evidence type="ECO:0000313" key="2">
    <source>
        <dbReference type="EMBL" id="MFL9923438.1"/>
    </source>
</evidence>
<sequence>MTAKFAALVLLSSAIGLANVRAADSGAAGAPSSAVPVDADPASLQHRLMTQALVLHGDIDGEKIQLSLQPKKDEDGLEGRYFIFGQSAQILVAGEVAGDDLLMEESRNGKDVSGQWDGHRNGDRISGTWSNYDGTVSKPFFLQLPPQ</sequence>
<feature type="signal peptide" evidence="1">
    <location>
        <begin position="1"/>
        <end position="22"/>
    </location>
</feature>
<keyword evidence="1" id="KW-0732">Signal</keyword>
<evidence type="ECO:0000256" key="1">
    <source>
        <dbReference type="SAM" id="SignalP"/>
    </source>
</evidence>
<accession>A0ABW9A437</accession>
<dbReference type="RefSeq" id="WP_408155093.1">
    <property type="nucleotide sequence ID" value="NZ_JAQQFM010000002.1"/>
</dbReference>
<reference evidence="2 3" key="1">
    <citation type="journal article" date="2024" name="Chem. Sci.">
        <title>Discovery of megapolipeptins by genome mining of a Burkholderiales bacteria collection.</title>
        <authorList>
            <person name="Paulo B.S."/>
            <person name="Recchia M.J.J."/>
            <person name="Lee S."/>
            <person name="Fergusson C.H."/>
            <person name="Romanowski S.B."/>
            <person name="Hernandez A."/>
            <person name="Krull N."/>
            <person name="Liu D.Y."/>
            <person name="Cavanagh H."/>
            <person name="Bos A."/>
            <person name="Gray C.A."/>
            <person name="Murphy B.T."/>
            <person name="Linington R.G."/>
            <person name="Eustaquio A.S."/>
        </authorList>
    </citation>
    <scope>NUCLEOTIDE SEQUENCE [LARGE SCALE GENOMIC DNA]</scope>
    <source>
        <strain evidence="2 3">RL21-008-BIB-A</strain>
    </source>
</reference>
<keyword evidence="3" id="KW-1185">Reference proteome</keyword>
<proteinExistence type="predicted"/>
<protein>
    <submittedName>
        <fullName evidence="2">Uncharacterized protein</fullName>
    </submittedName>
</protein>
<feature type="chain" id="PRO_5047189187" evidence="1">
    <location>
        <begin position="23"/>
        <end position="147"/>
    </location>
</feature>
<name>A0ABW9A437_9BURK</name>
<dbReference type="EMBL" id="JAQQFM010000002">
    <property type="protein sequence ID" value="MFL9923438.1"/>
    <property type="molecule type" value="Genomic_DNA"/>
</dbReference>
<organism evidence="2 3">
    <name type="scientific">Herbaspirillum lusitanum</name>
    <dbReference type="NCBI Taxonomy" id="213312"/>
    <lineage>
        <taxon>Bacteria</taxon>
        <taxon>Pseudomonadati</taxon>
        <taxon>Pseudomonadota</taxon>
        <taxon>Betaproteobacteria</taxon>
        <taxon>Burkholderiales</taxon>
        <taxon>Oxalobacteraceae</taxon>
        <taxon>Herbaspirillum</taxon>
    </lineage>
</organism>
<evidence type="ECO:0000313" key="3">
    <source>
        <dbReference type="Proteomes" id="UP001629246"/>
    </source>
</evidence>